<dbReference type="SUPFAM" id="SSF81321">
    <property type="entry name" value="Family A G protein-coupled receptor-like"/>
    <property type="match status" value="1"/>
</dbReference>
<keyword evidence="13" id="KW-1185">Reference proteome</keyword>
<comment type="subcellular location">
    <subcellularLocation>
        <location evidence="1 10">Cell membrane</location>
        <topology evidence="1 10">Multi-pass membrane protein</topology>
    </subcellularLocation>
</comment>
<evidence type="ECO:0000256" key="9">
    <source>
        <dbReference type="ARBA" id="ARBA00023224"/>
    </source>
</evidence>
<accession>A0A8J1TVY1</accession>
<evidence type="ECO:0000313" key="12">
    <source>
        <dbReference type="EMBL" id="CAH1796167.1"/>
    </source>
</evidence>
<evidence type="ECO:0000256" key="10">
    <source>
        <dbReference type="RuleBase" id="RU046427"/>
    </source>
</evidence>
<comment type="caution">
    <text evidence="12">The sequence shown here is derived from an EMBL/GenBank/DDBJ whole genome shotgun (WGS) entry which is preliminary data.</text>
</comment>
<dbReference type="PROSITE" id="PS50262">
    <property type="entry name" value="G_PROTEIN_RECEP_F1_2"/>
    <property type="match status" value="1"/>
</dbReference>
<dbReference type="PROSITE" id="PS00237">
    <property type="entry name" value="G_PROTEIN_RECEP_F1_1"/>
    <property type="match status" value="1"/>
</dbReference>
<feature type="transmembrane region" description="Helical" evidence="10">
    <location>
        <begin position="123"/>
        <end position="141"/>
    </location>
</feature>
<dbReference type="PANTHER" id="PTHR24241">
    <property type="entry name" value="NEUROPEPTIDE RECEPTOR-RELATED G-PROTEIN COUPLED RECEPTOR"/>
    <property type="match status" value="1"/>
</dbReference>
<dbReference type="GO" id="GO:0032870">
    <property type="term" value="P:cellular response to hormone stimulus"/>
    <property type="evidence" value="ECO:0007669"/>
    <property type="project" value="TreeGrafter"/>
</dbReference>
<dbReference type="InterPro" id="IPR017452">
    <property type="entry name" value="GPCR_Rhodpsn_7TM"/>
</dbReference>
<keyword evidence="5 10" id="KW-0297">G-protein coupled receptor</keyword>
<dbReference type="Gene3D" id="1.20.1070.10">
    <property type="entry name" value="Rhodopsin 7-helix transmembrane proteins"/>
    <property type="match status" value="1"/>
</dbReference>
<evidence type="ECO:0000256" key="8">
    <source>
        <dbReference type="ARBA" id="ARBA00023180"/>
    </source>
</evidence>
<evidence type="ECO:0000256" key="2">
    <source>
        <dbReference type="ARBA" id="ARBA00022475"/>
    </source>
</evidence>
<feature type="transmembrane region" description="Helical" evidence="10">
    <location>
        <begin position="305"/>
        <end position="326"/>
    </location>
</feature>
<dbReference type="Proteomes" id="UP000749559">
    <property type="component" value="Unassembled WGS sequence"/>
</dbReference>
<protein>
    <submittedName>
        <fullName evidence="12">Uncharacterized protein</fullName>
    </submittedName>
</protein>
<dbReference type="InterPro" id="IPR001817">
    <property type="entry name" value="Vasoprsn_rcpt"/>
</dbReference>
<dbReference type="AlphaFoldDB" id="A0A8J1TVY1"/>
<gene>
    <name evidence="12" type="ORF">OFUS_LOCUS20608</name>
</gene>
<feature type="compositionally biased region" description="Polar residues" evidence="11">
    <location>
        <begin position="389"/>
        <end position="406"/>
    </location>
</feature>
<dbReference type="PANTHER" id="PTHR24241:SF83">
    <property type="entry name" value="G-PROTEIN COUPLED RECEPTOR 150-RELATED"/>
    <property type="match status" value="1"/>
</dbReference>
<organism evidence="12 13">
    <name type="scientific">Owenia fusiformis</name>
    <name type="common">Polychaete worm</name>
    <dbReference type="NCBI Taxonomy" id="6347"/>
    <lineage>
        <taxon>Eukaryota</taxon>
        <taxon>Metazoa</taxon>
        <taxon>Spiralia</taxon>
        <taxon>Lophotrochozoa</taxon>
        <taxon>Annelida</taxon>
        <taxon>Polychaeta</taxon>
        <taxon>Sedentaria</taxon>
        <taxon>Canalipalpata</taxon>
        <taxon>Sabellida</taxon>
        <taxon>Oweniida</taxon>
        <taxon>Oweniidae</taxon>
        <taxon>Owenia</taxon>
    </lineage>
</organism>
<name>A0A8J1TVY1_OWEFU</name>
<dbReference type="PRINTS" id="PR00237">
    <property type="entry name" value="GPCRRHODOPSN"/>
</dbReference>
<dbReference type="EMBL" id="CAIIXF020000010">
    <property type="protein sequence ID" value="CAH1796167.1"/>
    <property type="molecule type" value="Genomic_DNA"/>
</dbReference>
<dbReference type="InterPro" id="IPR000276">
    <property type="entry name" value="GPCR_Rhodpsn"/>
</dbReference>
<keyword evidence="9 10" id="KW-0807">Transducer</keyword>
<keyword evidence="6 10" id="KW-0472">Membrane</keyword>
<dbReference type="GO" id="GO:0005886">
    <property type="term" value="C:plasma membrane"/>
    <property type="evidence" value="ECO:0007669"/>
    <property type="project" value="UniProtKB-SubCell"/>
</dbReference>
<reference evidence="12" key="1">
    <citation type="submission" date="2022-03" db="EMBL/GenBank/DDBJ databases">
        <authorList>
            <person name="Martin C."/>
        </authorList>
    </citation>
    <scope>NUCLEOTIDE SEQUENCE</scope>
</reference>
<keyword evidence="2" id="KW-1003">Cell membrane</keyword>
<evidence type="ECO:0000256" key="7">
    <source>
        <dbReference type="ARBA" id="ARBA00023170"/>
    </source>
</evidence>
<keyword evidence="4 10" id="KW-1133">Transmembrane helix</keyword>
<keyword evidence="8 10" id="KW-0325">Glycoprotein</keyword>
<dbReference type="PRINTS" id="PR00896">
    <property type="entry name" value="VASOPRESSINR"/>
</dbReference>
<feature type="transmembrane region" description="Helical" evidence="10">
    <location>
        <begin position="82"/>
        <end position="103"/>
    </location>
</feature>
<dbReference type="GO" id="GO:0005000">
    <property type="term" value="F:vasopressin receptor activity"/>
    <property type="evidence" value="ECO:0007669"/>
    <property type="project" value="InterPro"/>
</dbReference>
<dbReference type="Pfam" id="PF00001">
    <property type="entry name" value="7tm_1"/>
    <property type="match status" value="1"/>
</dbReference>
<evidence type="ECO:0000256" key="5">
    <source>
        <dbReference type="ARBA" id="ARBA00023040"/>
    </source>
</evidence>
<keyword evidence="3 10" id="KW-0812">Transmembrane</keyword>
<sequence>MEETGVEYDSDTITELTPIVNTTILNLTDANPTKGNVADVKWDKWFRIYVLYAEIILGIIGCLLVLLWLWHNRRRRSRVNLLILHLTAANILVILFACTSQIIWEYFDYIWYAGPVMCKLVKFLQSFSMMASTNMLVVLSVDRHQAITAPLSSPFPVMKLTGIGWGIAGVLSLPQFYIFRHGIRDGAPRCESIFRDVPPSHRQAYLTFVLLVTLLIPLAILTVCYVRIFWKIAVKAREGKSGNSEKSGKVLLQSTPSSSLPKAKIKTLKMTVVIVSVYIICGLPYPFCEMIFAFGDFEMVHPIMWSIFGGMAVANSAANSWVFLAFNAEANKLCKCCINRAGRKDHTGSICSEFNTHSTEVTTKRTDHHTHVHLKGDYELKMKDRPKVNGNNSYAIISTNQREQRQ</sequence>
<evidence type="ECO:0000256" key="1">
    <source>
        <dbReference type="ARBA" id="ARBA00004651"/>
    </source>
</evidence>
<evidence type="ECO:0000256" key="3">
    <source>
        <dbReference type="ARBA" id="ARBA00022692"/>
    </source>
</evidence>
<dbReference type="GO" id="GO:0042277">
    <property type="term" value="F:peptide binding"/>
    <property type="evidence" value="ECO:0007669"/>
    <property type="project" value="TreeGrafter"/>
</dbReference>
<feature type="transmembrane region" description="Helical" evidence="10">
    <location>
        <begin position="162"/>
        <end position="179"/>
    </location>
</feature>
<keyword evidence="7 10" id="KW-0675">Receptor</keyword>
<dbReference type="OrthoDB" id="5987909at2759"/>
<evidence type="ECO:0000256" key="4">
    <source>
        <dbReference type="ARBA" id="ARBA00022989"/>
    </source>
</evidence>
<comment type="similarity">
    <text evidence="10">Belongs to the G-protein coupled receptor 1 family. Vasopressin/oxytocin receptor subfamily.</text>
</comment>
<evidence type="ECO:0000313" key="13">
    <source>
        <dbReference type="Proteomes" id="UP000749559"/>
    </source>
</evidence>
<feature type="transmembrane region" description="Helical" evidence="10">
    <location>
        <begin position="204"/>
        <end position="230"/>
    </location>
</feature>
<feature type="transmembrane region" description="Helical" evidence="10">
    <location>
        <begin position="267"/>
        <end position="285"/>
    </location>
</feature>
<evidence type="ECO:0000256" key="11">
    <source>
        <dbReference type="SAM" id="MobiDB-lite"/>
    </source>
</evidence>
<proteinExistence type="inferred from homology"/>
<evidence type="ECO:0000256" key="6">
    <source>
        <dbReference type="ARBA" id="ARBA00023136"/>
    </source>
</evidence>
<feature type="transmembrane region" description="Helical" evidence="10">
    <location>
        <begin position="49"/>
        <end position="70"/>
    </location>
</feature>
<feature type="region of interest" description="Disordered" evidence="11">
    <location>
        <begin position="386"/>
        <end position="406"/>
    </location>
</feature>